<sequence>MRLSFIGIALAAFFTPTVAGAEVVDASPTSLTVRQSIDVKVPPAQAYAAFGEAGRWWSKDHTYSGNAANLTLDLRPGGCFCEKIGSGGIEHLHVVLAWPGQRLVLSGLLGPMLYQGTGGIMDIEIKKAGTGSAITMTYRVSGMKDAEGAKLARQVDTVLAEQFRRYMAHVEMR</sequence>
<dbReference type="Gene3D" id="3.30.530.20">
    <property type="match status" value="1"/>
</dbReference>
<organism evidence="2 3">
    <name type="scientific">Sphingomonas rhizophila</name>
    <dbReference type="NCBI Taxonomy" id="2071607"/>
    <lineage>
        <taxon>Bacteria</taxon>
        <taxon>Pseudomonadati</taxon>
        <taxon>Pseudomonadota</taxon>
        <taxon>Alphaproteobacteria</taxon>
        <taxon>Sphingomonadales</taxon>
        <taxon>Sphingomonadaceae</taxon>
        <taxon>Sphingomonas</taxon>
    </lineage>
</organism>
<evidence type="ECO:0000313" key="3">
    <source>
        <dbReference type="Proteomes" id="UP000515955"/>
    </source>
</evidence>
<accession>A0A7G9S937</accession>
<evidence type="ECO:0000313" key="2">
    <source>
        <dbReference type="EMBL" id="QNN64362.1"/>
    </source>
</evidence>
<feature type="signal peptide" evidence="1">
    <location>
        <begin position="1"/>
        <end position="21"/>
    </location>
</feature>
<dbReference type="Proteomes" id="UP000515955">
    <property type="component" value="Chromosome"/>
</dbReference>
<dbReference type="KEGG" id="srhi:H9L12_08460"/>
<dbReference type="EMBL" id="CP060717">
    <property type="protein sequence ID" value="QNN64362.1"/>
    <property type="molecule type" value="Genomic_DNA"/>
</dbReference>
<dbReference type="RefSeq" id="WP_187541362.1">
    <property type="nucleotide sequence ID" value="NZ_CP060717.1"/>
</dbReference>
<keyword evidence="3" id="KW-1185">Reference proteome</keyword>
<keyword evidence="1" id="KW-0732">Signal</keyword>
<evidence type="ECO:0000256" key="1">
    <source>
        <dbReference type="SAM" id="SignalP"/>
    </source>
</evidence>
<feature type="chain" id="PRO_5029005072" evidence="1">
    <location>
        <begin position="22"/>
        <end position="173"/>
    </location>
</feature>
<protein>
    <submittedName>
        <fullName evidence="2">ATPase</fullName>
    </submittedName>
</protein>
<gene>
    <name evidence="2" type="ORF">H9L12_08460</name>
</gene>
<proteinExistence type="predicted"/>
<dbReference type="SUPFAM" id="SSF55961">
    <property type="entry name" value="Bet v1-like"/>
    <property type="match status" value="1"/>
</dbReference>
<dbReference type="InterPro" id="IPR023393">
    <property type="entry name" value="START-like_dom_sf"/>
</dbReference>
<dbReference type="AlphaFoldDB" id="A0A7G9S937"/>
<name>A0A7G9S937_9SPHN</name>
<reference evidence="2 3" key="1">
    <citation type="submission" date="2020-08" db="EMBL/GenBank/DDBJ databases">
        <title>Genome sequence of Sphingomonas rhizophila KACC 19189T.</title>
        <authorList>
            <person name="Hyun D.-W."/>
            <person name="Bae J.-W."/>
        </authorList>
    </citation>
    <scope>NUCLEOTIDE SEQUENCE [LARGE SCALE GENOMIC DNA]</scope>
    <source>
        <strain evidence="2 3">KACC 19189</strain>
    </source>
</reference>